<protein>
    <submittedName>
        <fullName evidence="2">Choline-binding protein</fullName>
    </submittedName>
</protein>
<evidence type="ECO:0000256" key="1">
    <source>
        <dbReference type="SAM" id="SignalP"/>
    </source>
</evidence>
<reference evidence="2 3" key="1">
    <citation type="submission" date="2024-07" db="EMBL/GenBank/DDBJ databases">
        <authorList>
            <person name="Yun M."/>
        </authorList>
    </citation>
    <scope>NUCLEOTIDE SEQUENCE [LARGE SCALE GENOMIC DNA]</scope>
    <source>
        <strain evidence="2 3">MS01</strain>
    </source>
</reference>
<dbReference type="Proteomes" id="UP001556617">
    <property type="component" value="Unassembled WGS sequence"/>
</dbReference>
<keyword evidence="1" id="KW-0732">Signal</keyword>
<evidence type="ECO:0000313" key="2">
    <source>
        <dbReference type="EMBL" id="MEX0379916.1"/>
    </source>
</evidence>
<comment type="caution">
    <text evidence="2">The sequence shown here is derived from an EMBL/GenBank/DDBJ whole genome shotgun (WGS) entry which is preliminary data.</text>
</comment>
<accession>A0ABV3S0S2</accession>
<dbReference type="RefSeq" id="WP_367973296.1">
    <property type="nucleotide sequence ID" value="NZ_JBFPEQ010000001.1"/>
</dbReference>
<dbReference type="EMBL" id="JBFPER010000001">
    <property type="protein sequence ID" value="MEX0379916.1"/>
    <property type="molecule type" value="Genomic_DNA"/>
</dbReference>
<sequence length="136" mass="14597">MGINGFIGKTLLTGVALTTVLSATIAYAAYWTVSTETVRAHGNWSSYGSGNVKQSNSNYASFNGDVQPASYGYSAHLINSNAAGRSNTVNLLKDVTQHADGNTGARGYAYYGDDIRSRSYEPNSSTVKFHFSSDYQ</sequence>
<organism evidence="2 3">
    <name type="scientific">Leuconostoc aquikimchii</name>
    <dbReference type="NCBI Taxonomy" id="3236804"/>
    <lineage>
        <taxon>Bacteria</taxon>
        <taxon>Bacillati</taxon>
        <taxon>Bacillota</taxon>
        <taxon>Bacilli</taxon>
        <taxon>Lactobacillales</taxon>
        <taxon>Lactobacillaceae</taxon>
        <taxon>Leuconostoc</taxon>
    </lineage>
</organism>
<name>A0ABV3S0S2_9LACO</name>
<evidence type="ECO:0000313" key="3">
    <source>
        <dbReference type="Proteomes" id="UP001556617"/>
    </source>
</evidence>
<feature type="signal peptide" evidence="1">
    <location>
        <begin position="1"/>
        <end position="28"/>
    </location>
</feature>
<keyword evidence="3" id="KW-1185">Reference proteome</keyword>
<feature type="chain" id="PRO_5047104939" evidence="1">
    <location>
        <begin position="29"/>
        <end position="136"/>
    </location>
</feature>
<gene>
    <name evidence="2" type="ORF">AB3K24_00870</name>
</gene>
<proteinExistence type="predicted"/>